<gene>
    <name evidence="3" type="ORF">MUB52_20745</name>
</gene>
<dbReference type="InterPro" id="IPR005018">
    <property type="entry name" value="DOMON_domain"/>
</dbReference>
<comment type="caution">
    <text evidence="3">The sequence shown here is derived from an EMBL/GenBank/DDBJ whole genome shotgun (WGS) entry which is preliminary data.</text>
</comment>
<dbReference type="InterPro" id="IPR045266">
    <property type="entry name" value="DOH_DOMON"/>
</dbReference>
<dbReference type="EMBL" id="JALIEB010000021">
    <property type="protein sequence ID" value="MCV3273870.1"/>
    <property type="molecule type" value="Genomic_DNA"/>
</dbReference>
<sequence length="167" mass="18543">MLKRTMLKSICALPLLPWAGAARAAGQIIDGDVSFDWHHTHERLTCALRAPTKGWLAVGFNADKTLKGTRFVMAALAKGVERVEDRIAVVPTHAQVETLGLSSALTDTEITHTQGGSILRFSYPVTFRDQPRLSLAPDSTVHLMLAWSQDTDFDHHSAWRKHYDITL</sequence>
<proteinExistence type="predicted"/>
<keyword evidence="1" id="KW-0732">Signal</keyword>
<evidence type="ECO:0000313" key="3">
    <source>
        <dbReference type="EMBL" id="MCV3273870.1"/>
    </source>
</evidence>
<feature type="chain" id="PRO_5045406460" evidence="1">
    <location>
        <begin position="25"/>
        <end position="167"/>
    </location>
</feature>
<feature type="signal peptide" evidence="1">
    <location>
        <begin position="1"/>
        <end position="24"/>
    </location>
</feature>
<evidence type="ECO:0000313" key="4">
    <source>
        <dbReference type="Proteomes" id="UP001208690"/>
    </source>
</evidence>
<evidence type="ECO:0000259" key="2">
    <source>
        <dbReference type="PROSITE" id="PS50836"/>
    </source>
</evidence>
<accession>A0ABT3BJW7</accession>
<dbReference type="Proteomes" id="UP001208690">
    <property type="component" value="Unassembled WGS sequence"/>
</dbReference>
<keyword evidence="4" id="KW-1185">Reference proteome</keyword>
<reference evidence="3 4" key="1">
    <citation type="submission" date="2022-04" db="EMBL/GenBank/DDBJ databases">
        <title>Roseobacter sp. WL0113 is a bacterium isolated from neritic sediment.</title>
        <authorList>
            <person name="Wang L."/>
            <person name="He W."/>
            <person name="Zhang D.-F."/>
        </authorList>
    </citation>
    <scope>NUCLEOTIDE SEQUENCE [LARGE SCALE GENOMIC DNA]</scope>
    <source>
        <strain evidence="3 4">WL0113</strain>
    </source>
</reference>
<organism evidence="3 4">
    <name type="scientific">Roseobacter sinensis</name>
    <dbReference type="NCBI Taxonomy" id="2931391"/>
    <lineage>
        <taxon>Bacteria</taxon>
        <taxon>Pseudomonadati</taxon>
        <taxon>Pseudomonadota</taxon>
        <taxon>Alphaproteobacteria</taxon>
        <taxon>Rhodobacterales</taxon>
        <taxon>Roseobacteraceae</taxon>
        <taxon>Roseobacter</taxon>
    </lineage>
</organism>
<protein>
    <submittedName>
        <fullName evidence="3">DOMON domain-containing protein</fullName>
    </submittedName>
</protein>
<evidence type="ECO:0000256" key="1">
    <source>
        <dbReference type="SAM" id="SignalP"/>
    </source>
</evidence>
<dbReference type="Pfam" id="PF03351">
    <property type="entry name" value="DOMON"/>
    <property type="match status" value="1"/>
</dbReference>
<name>A0ABT3BJW7_9RHOB</name>
<feature type="domain" description="DOMON" evidence="2">
    <location>
        <begin position="31"/>
        <end position="148"/>
    </location>
</feature>
<dbReference type="PROSITE" id="PS50836">
    <property type="entry name" value="DOMON"/>
    <property type="match status" value="1"/>
</dbReference>
<dbReference type="CDD" id="cd09631">
    <property type="entry name" value="DOMON_DOH"/>
    <property type="match status" value="1"/>
</dbReference>